<reference evidence="1 2" key="1">
    <citation type="submission" date="2015-11" db="EMBL/GenBank/DDBJ databases">
        <title>Exploring the genomic traits of fungus-feeding bacterial genus Collimonas.</title>
        <authorList>
            <person name="Song C."/>
            <person name="Schmidt R."/>
            <person name="de Jager V."/>
            <person name="Krzyzanowska D."/>
            <person name="Jongedijk E."/>
            <person name="Cankar K."/>
            <person name="Beekwilder J."/>
            <person name="van Veen A."/>
            <person name="de Boer W."/>
            <person name="van Veen J.A."/>
            <person name="Garbeva P."/>
        </authorList>
    </citation>
    <scope>NUCLEOTIDE SEQUENCE [LARGE SCALE GENOMIC DNA]</scope>
    <source>
        <strain evidence="1 2">Ter6</strain>
    </source>
</reference>
<evidence type="ECO:0000313" key="1">
    <source>
        <dbReference type="EMBL" id="AMO94520.1"/>
    </source>
</evidence>
<proteinExistence type="predicted"/>
<accession>A0A127P9M9</accession>
<evidence type="ECO:0000313" key="2">
    <source>
        <dbReference type="Proteomes" id="UP000072421"/>
    </source>
</evidence>
<gene>
    <name evidence="1" type="ORF">CFter6_1822</name>
</gene>
<protein>
    <submittedName>
        <fullName evidence="1">Uncharacterized protein</fullName>
    </submittedName>
</protein>
<dbReference type="EMBL" id="CP013232">
    <property type="protein sequence ID" value="AMO94520.1"/>
    <property type="molecule type" value="Genomic_DNA"/>
</dbReference>
<sequence>MYVALTGFVSFRVSRSCNTQRKRKTVCAPAGKKAGVPHHEFSAAAYARE</sequence>
<dbReference type="Proteomes" id="UP000072421">
    <property type="component" value="Chromosome"/>
</dbReference>
<name>A0A127P9M9_9BURK</name>
<dbReference type="PATRIC" id="fig|158899.10.peg.1826"/>
<organism evidence="1">
    <name type="scientific">Collimonas fungivorans</name>
    <dbReference type="NCBI Taxonomy" id="158899"/>
    <lineage>
        <taxon>Bacteria</taxon>
        <taxon>Pseudomonadati</taxon>
        <taxon>Pseudomonadota</taxon>
        <taxon>Betaproteobacteria</taxon>
        <taxon>Burkholderiales</taxon>
        <taxon>Oxalobacteraceae</taxon>
        <taxon>Collimonas</taxon>
    </lineage>
</organism>
<dbReference type="AlphaFoldDB" id="A0A127P9M9"/>